<proteinExistence type="predicted"/>
<gene>
    <name evidence="2" type="ORF">OH76DRAFT_1412991</name>
</gene>
<dbReference type="SUPFAM" id="SSF52047">
    <property type="entry name" value="RNI-like"/>
    <property type="match status" value="1"/>
</dbReference>
<dbReference type="PANTHER" id="PTHR38926:SF72">
    <property type="entry name" value="IM:7136021-RELATED"/>
    <property type="match status" value="1"/>
</dbReference>
<dbReference type="EMBL" id="KZ857557">
    <property type="protein sequence ID" value="RDX40416.1"/>
    <property type="molecule type" value="Genomic_DNA"/>
</dbReference>
<organism evidence="2 3">
    <name type="scientific">Lentinus brumalis</name>
    <dbReference type="NCBI Taxonomy" id="2498619"/>
    <lineage>
        <taxon>Eukaryota</taxon>
        <taxon>Fungi</taxon>
        <taxon>Dikarya</taxon>
        <taxon>Basidiomycota</taxon>
        <taxon>Agaricomycotina</taxon>
        <taxon>Agaricomycetes</taxon>
        <taxon>Polyporales</taxon>
        <taxon>Polyporaceae</taxon>
        <taxon>Lentinus</taxon>
    </lineage>
</organism>
<feature type="domain" description="F-box" evidence="1">
    <location>
        <begin position="5"/>
        <end position="66"/>
    </location>
</feature>
<dbReference type="OrthoDB" id="2754773at2759"/>
<evidence type="ECO:0000313" key="2">
    <source>
        <dbReference type="EMBL" id="RDX40416.1"/>
    </source>
</evidence>
<dbReference type="STRING" id="139420.A0A371CJF9"/>
<name>A0A371CJF9_9APHY</name>
<accession>A0A371CJF9</accession>
<keyword evidence="3" id="KW-1185">Reference proteome</keyword>
<dbReference type="Pfam" id="PF12937">
    <property type="entry name" value="F-box-like"/>
    <property type="match status" value="1"/>
</dbReference>
<dbReference type="Gene3D" id="3.80.10.10">
    <property type="entry name" value="Ribonuclease Inhibitor"/>
    <property type="match status" value="1"/>
</dbReference>
<protein>
    <recommendedName>
        <fullName evidence="1">F-box domain-containing protein</fullName>
    </recommendedName>
</protein>
<dbReference type="Proteomes" id="UP000256964">
    <property type="component" value="Unassembled WGS sequence"/>
</dbReference>
<evidence type="ECO:0000259" key="1">
    <source>
        <dbReference type="Pfam" id="PF12937"/>
    </source>
</evidence>
<reference evidence="2 3" key="1">
    <citation type="journal article" date="2018" name="Biotechnol. Biofuels">
        <title>Integrative visual omics of the white-rot fungus Polyporus brumalis exposes the biotechnological potential of its oxidative enzymes for delignifying raw plant biomass.</title>
        <authorList>
            <person name="Miyauchi S."/>
            <person name="Rancon A."/>
            <person name="Drula E."/>
            <person name="Hage H."/>
            <person name="Chaduli D."/>
            <person name="Favel A."/>
            <person name="Grisel S."/>
            <person name="Henrissat B."/>
            <person name="Herpoel-Gimbert I."/>
            <person name="Ruiz-Duenas F.J."/>
            <person name="Chevret D."/>
            <person name="Hainaut M."/>
            <person name="Lin J."/>
            <person name="Wang M."/>
            <person name="Pangilinan J."/>
            <person name="Lipzen A."/>
            <person name="Lesage-Meessen L."/>
            <person name="Navarro D."/>
            <person name="Riley R."/>
            <person name="Grigoriev I.V."/>
            <person name="Zhou S."/>
            <person name="Raouche S."/>
            <person name="Rosso M.N."/>
        </authorList>
    </citation>
    <scope>NUCLEOTIDE SEQUENCE [LARGE SCALE GENOMIC DNA]</scope>
    <source>
        <strain evidence="2 3">BRFM 1820</strain>
    </source>
</reference>
<sequence>MAITIDTLPNEILVKIFVLHQPPRIKDHDRGTKPEWRDACAWAPLMGVCRLWRTVALETPLLWQVIDVGKNTNWLELAIVRTRDAVLELYFHSHPTGVEALLMLIMPHIHRVRKLLIPPMSLVYLSLLSSIQNETFPVLDELRLWVDEPQEPRVAEYVPFDLSPRRFPALHILHLQKAVVPWTAATMSRLRYLSLNSCSPLEPIPSFRQFLDVIEACTELEELELHHFISRCASPSLHDSTRTIRLPKLRELVLGDAPDSIAHFIANVYIQETVTVRLEGWPAIIGDELQQGFQSLLPRHASHLPVLRTLTEVWITLTIEDDQEIIGVVPRRSLPLTLSLSTKVDYTGWWSYHSTMLTEFAILSQDVRLQTLKVFLEPINIQSVQTWIELFAAFPTLRHLEIDPGGDPVHVFMALSSFSAPTEGSQLSRPLCPNLRRLEMDYLEFPERQHRLMLIALRKRAALGIPKLEYVGLRYNEDGARKMRALVGDISDYVTVFDCSSSL</sequence>
<dbReference type="Gene3D" id="1.20.1280.50">
    <property type="match status" value="1"/>
</dbReference>
<dbReference type="AlphaFoldDB" id="A0A371CJF9"/>
<evidence type="ECO:0000313" key="3">
    <source>
        <dbReference type="Proteomes" id="UP000256964"/>
    </source>
</evidence>
<dbReference type="InterPro" id="IPR001810">
    <property type="entry name" value="F-box_dom"/>
</dbReference>
<dbReference type="PANTHER" id="PTHR38926">
    <property type="entry name" value="F-BOX DOMAIN CONTAINING PROTEIN, EXPRESSED"/>
    <property type="match status" value="1"/>
</dbReference>
<dbReference type="InterPro" id="IPR032675">
    <property type="entry name" value="LRR_dom_sf"/>
</dbReference>